<dbReference type="InterPro" id="IPR010998">
    <property type="entry name" value="Integrase_recombinase_N"/>
</dbReference>
<dbReference type="CDD" id="cd00796">
    <property type="entry name" value="INT_Rci_Hp1_C"/>
    <property type="match status" value="1"/>
</dbReference>
<keyword evidence="5" id="KW-0229">DNA integration</keyword>
<evidence type="ECO:0000313" key="11">
    <source>
        <dbReference type="Proteomes" id="UP000664917"/>
    </source>
</evidence>
<evidence type="ECO:0000256" key="1">
    <source>
        <dbReference type="ARBA" id="ARBA00008857"/>
    </source>
</evidence>
<comment type="similarity">
    <text evidence="1">Belongs to the 'phage' integrase family.</text>
</comment>
<dbReference type="GO" id="GO:0003677">
    <property type="term" value="F:DNA binding"/>
    <property type="evidence" value="ECO:0007669"/>
    <property type="project" value="UniProtKB-KW"/>
</dbReference>
<keyword evidence="4" id="KW-0378">Hydrolase</keyword>
<dbReference type="InterPro" id="IPR011010">
    <property type="entry name" value="DNA_brk_join_enz"/>
</dbReference>
<protein>
    <recommendedName>
        <fullName evidence="2">Integrase</fullName>
    </recommendedName>
</protein>
<evidence type="ECO:0000259" key="9">
    <source>
        <dbReference type="PROSITE" id="PS51898"/>
    </source>
</evidence>
<evidence type="ECO:0000256" key="7">
    <source>
        <dbReference type="ARBA" id="ARBA00023172"/>
    </source>
</evidence>
<dbReference type="GO" id="GO:0006310">
    <property type="term" value="P:DNA recombination"/>
    <property type="evidence" value="ECO:0007669"/>
    <property type="project" value="UniProtKB-KW"/>
</dbReference>
<dbReference type="EMBL" id="MW015080">
    <property type="protein sequence ID" value="QPD06429.1"/>
    <property type="molecule type" value="Genomic_DNA"/>
</dbReference>
<keyword evidence="3" id="KW-0808">Transferase</keyword>
<proteinExistence type="inferred from homology"/>
<accession>A0A874MFR5</accession>
<dbReference type="GO" id="GO:0075713">
    <property type="term" value="P:establishment of integrated proviral latency"/>
    <property type="evidence" value="ECO:0007669"/>
    <property type="project" value="UniProtKB-KW"/>
</dbReference>
<evidence type="ECO:0000256" key="4">
    <source>
        <dbReference type="ARBA" id="ARBA00022801"/>
    </source>
</evidence>
<reference evidence="10" key="1">
    <citation type="submission" date="2020-09" db="EMBL/GenBank/DDBJ databases">
        <authorList>
            <person name="Zhang D."/>
            <person name="Hatherill J.R."/>
            <person name="Ramirez J.F."/>
            <person name="Edinger B."/>
            <person name="Balarin R."/>
            <person name="Sullivan A."/>
            <person name="Humpal K.M."/>
            <person name="Guseva A."/>
            <person name="Butela K.A."/>
            <person name="Garlena R.A."/>
            <person name="Russell D.A."/>
            <person name="Pope W.H."/>
            <person name="Jacobs-Sera D."/>
            <person name="Hatfull G.F."/>
        </authorList>
    </citation>
    <scope>NUCLEOTIDE SEQUENCE</scope>
</reference>
<keyword evidence="8" id="KW-1179">Viral genome integration</keyword>
<feature type="domain" description="Tyr recombinase" evidence="9">
    <location>
        <begin position="109"/>
        <end position="287"/>
    </location>
</feature>
<dbReference type="PROSITE" id="PS51898">
    <property type="entry name" value="TYR_RECOMBINASE"/>
    <property type="match status" value="1"/>
</dbReference>
<dbReference type="Proteomes" id="UP000664917">
    <property type="component" value="Segment"/>
</dbReference>
<dbReference type="InterPro" id="IPR013762">
    <property type="entry name" value="Integrase-like_cat_sf"/>
</dbReference>
<sequence length="329" mass="37818">MVKLKTWGQCVDYTFETRPTWRSGPSVKFYRINTGHVTSMRGRSFPVYKMDEDQVAQIVAELEDERHMSSSTLNRVMATISTVFTHCHDNRRIDEIPFRKLPKRKEGEHRLQWFTEEQVHHMAAAARNPFCNNDLSDHILVRAFAGLRSAELNKLQVLDVDLAQKRIHVGGRDGFVTKGKNYRCIPISEQIYEIFVRRCEGRRESALVFGSDFENPEQFRRAFNKVRKFIDLPDGYCPHLLRHTFGTLLNERGVAPLTIKELMGHKQIETTLRYVKVSDPAKQNAIDALSNHTLPHTTSPAVPTLEDLMQAWLTQQGMQKLDLSPSTGV</sequence>
<evidence type="ECO:0000256" key="2">
    <source>
        <dbReference type="ARBA" id="ARBA00016082"/>
    </source>
</evidence>
<evidence type="ECO:0000313" key="10">
    <source>
        <dbReference type="EMBL" id="QPD06429.1"/>
    </source>
</evidence>
<keyword evidence="7" id="KW-0233">DNA recombination</keyword>
<evidence type="ECO:0000256" key="3">
    <source>
        <dbReference type="ARBA" id="ARBA00022679"/>
    </source>
</evidence>
<organism evidence="10 11">
    <name type="scientific">Synechococcus phage S-SRP01</name>
    <dbReference type="NCBI Taxonomy" id="2781607"/>
    <lineage>
        <taxon>Viruses</taxon>
        <taxon>Duplodnaviria</taxon>
        <taxon>Heunggongvirae</taxon>
        <taxon>Uroviricota</taxon>
        <taxon>Caudoviricetes</taxon>
        <taxon>Autographivirales</taxon>
        <taxon>Sechaudvirinae</taxon>
        <taxon>Nerivirus</taxon>
        <taxon>Nerivirus SSRP01</taxon>
    </lineage>
</organism>
<dbReference type="GO" id="GO:0016787">
    <property type="term" value="F:hydrolase activity"/>
    <property type="evidence" value="ECO:0007669"/>
    <property type="project" value="UniProtKB-KW"/>
</dbReference>
<evidence type="ECO:0000256" key="5">
    <source>
        <dbReference type="ARBA" id="ARBA00022908"/>
    </source>
</evidence>
<evidence type="ECO:0000256" key="8">
    <source>
        <dbReference type="ARBA" id="ARBA00023195"/>
    </source>
</evidence>
<dbReference type="Gene3D" id="1.10.443.10">
    <property type="entry name" value="Intergrase catalytic core"/>
    <property type="match status" value="1"/>
</dbReference>
<dbReference type="PANTHER" id="PTHR30349">
    <property type="entry name" value="PHAGE INTEGRASE-RELATED"/>
    <property type="match status" value="1"/>
</dbReference>
<dbReference type="GO" id="GO:0015074">
    <property type="term" value="P:DNA integration"/>
    <property type="evidence" value="ECO:0007669"/>
    <property type="project" value="UniProtKB-KW"/>
</dbReference>
<keyword evidence="11" id="KW-1185">Reference proteome</keyword>
<dbReference type="GO" id="GO:0044826">
    <property type="term" value="P:viral genome integration into host DNA"/>
    <property type="evidence" value="ECO:0007669"/>
    <property type="project" value="UniProtKB-KW"/>
</dbReference>
<keyword evidence="6" id="KW-0238">DNA-binding</keyword>
<keyword evidence="8" id="KW-1160">Virus entry into host cell</keyword>
<name>A0A874MFR5_9CAUD</name>
<dbReference type="SUPFAM" id="SSF56349">
    <property type="entry name" value="DNA breaking-rejoining enzymes"/>
    <property type="match status" value="1"/>
</dbReference>
<dbReference type="InterPro" id="IPR050090">
    <property type="entry name" value="Tyrosine_recombinase_XerCD"/>
</dbReference>
<dbReference type="Gene3D" id="1.10.150.130">
    <property type="match status" value="1"/>
</dbReference>
<dbReference type="PANTHER" id="PTHR30349:SF64">
    <property type="entry name" value="PROPHAGE INTEGRASE INTD-RELATED"/>
    <property type="match status" value="1"/>
</dbReference>
<dbReference type="InterPro" id="IPR002104">
    <property type="entry name" value="Integrase_catalytic"/>
</dbReference>
<evidence type="ECO:0000256" key="6">
    <source>
        <dbReference type="ARBA" id="ARBA00023125"/>
    </source>
</evidence>
<dbReference type="GO" id="GO:0016740">
    <property type="term" value="F:transferase activity"/>
    <property type="evidence" value="ECO:0007669"/>
    <property type="project" value="UniProtKB-KW"/>
</dbReference>
<dbReference type="Pfam" id="PF00589">
    <property type="entry name" value="Phage_integrase"/>
    <property type="match status" value="1"/>
</dbReference>